<feature type="compositionally biased region" description="Pro residues" evidence="2">
    <location>
        <begin position="221"/>
        <end position="242"/>
    </location>
</feature>
<protein>
    <submittedName>
        <fullName evidence="4">Uncharacterized protein</fullName>
    </submittedName>
</protein>
<keyword evidence="3" id="KW-0472">Membrane</keyword>
<name>A0A7S0R2N8_9CHLO</name>
<sequence>MKLVQGKGHAGTRPAARSSRMASIRVHAQQQDQERARWSPALMAGMFALTTGLTLAPMTMPPAVMADTEVDDASLSPFERRRLELERRRELLREAREKAEALDAELYAKKAALASGADAAVEDANEARRQETEKRAASLRALSAKTYEEQASKSVQAPPPNPLENSPLNFELPKLPEKLSDIKAPSLDSFTAPKVDMPKFNAPNFSFPSFSSKEDEEEKPAPPAPAPAPRYVAPPPPPPPAPVRVAPVPVAAPKPEPAKPAPAPAQAKPGKRKGPLPLFLAEVLVLGSFAGVFYVALNYQKEAAAAIAQATGLVAGLYNKAEEAVKKASAK</sequence>
<proteinExistence type="predicted"/>
<evidence type="ECO:0000256" key="2">
    <source>
        <dbReference type="SAM" id="MobiDB-lite"/>
    </source>
</evidence>
<dbReference type="AlphaFoldDB" id="A0A7S0R2N8"/>
<feature type="region of interest" description="Disordered" evidence="2">
    <location>
        <begin position="206"/>
        <end position="271"/>
    </location>
</feature>
<feature type="coiled-coil region" evidence="1">
    <location>
        <begin position="82"/>
        <end position="112"/>
    </location>
</feature>
<keyword evidence="1" id="KW-0175">Coiled coil</keyword>
<reference evidence="4" key="1">
    <citation type="submission" date="2021-01" db="EMBL/GenBank/DDBJ databases">
        <authorList>
            <person name="Corre E."/>
            <person name="Pelletier E."/>
            <person name="Niang G."/>
            <person name="Scheremetjew M."/>
            <person name="Finn R."/>
            <person name="Kale V."/>
            <person name="Holt S."/>
            <person name="Cochrane G."/>
            <person name="Meng A."/>
            <person name="Brown T."/>
            <person name="Cohen L."/>
        </authorList>
    </citation>
    <scope>NUCLEOTIDE SEQUENCE</scope>
    <source>
        <strain evidence="4">SAG 11-49</strain>
    </source>
</reference>
<accession>A0A7S0R2N8</accession>
<gene>
    <name evidence="4" type="ORF">CLEI1391_LOCUS1368</name>
</gene>
<feature type="region of interest" description="Disordered" evidence="2">
    <location>
        <begin position="1"/>
        <end position="37"/>
    </location>
</feature>
<keyword evidence="3" id="KW-1133">Transmembrane helix</keyword>
<evidence type="ECO:0000256" key="3">
    <source>
        <dbReference type="SAM" id="Phobius"/>
    </source>
</evidence>
<evidence type="ECO:0000256" key="1">
    <source>
        <dbReference type="SAM" id="Coils"/>
    </source>
</evidence>
<organism evidence="4">
    <name type="scientific">Chlamydomonas leiostraca</name>
    <dbReference type="NCBI Taxonomy" id="1034604"/>
    <lineage>
        <taxon>Eukaryota</taxon>
        <taxon>Viridiplantae</taxon>
        <taxon>Chlorophyta</taxon>
        <taxon>core chlorophytes</taxon>
        <taxon>Chlorophyceae</taxon>
        <taxon>CS clade</taxon>
        <taxon>Chlamydomonadales</taxon>
        <taxon>Chlamydomonadaceae</taxon>
        <taxon>Chlamydomonas</taxon>
    </lineage>
</organism>
<feature type="region of interest" description="Disordered" evidence="2">
    <location>
        <begin position="147"/>
        <end position="171"/>
    </location>
</feature>
<evidence type="ECO:0000313" key="4">
    <source>
        <dbReference type="EMBL" id="CAD8665388.1"/>
    </source>
</evidence>
<dbReference type="EMBL" id="HBFB01002639">
    <property type="protein sequence ID" value="CAD8665388.1"/>
    <property type="molecule type" value="Transcribed_RNA"/>
</dbReference>
<keyword evidence="3" id="KW-0812">Transmembrane</keyword>
<feature type="compositionally biased region" description="Pro residues" evidence="2">
    <location>
        <begin position="250"/>
        <end position="263"/>
    </location>
</feature>
<feature type="transmembrane region" description="Helical" evidence="3">
    <location>
        <begin position="276"/>
        <end position="297"/>
    </location>
</feature>